<evidence type="ECO:0000313" key="2">
    <source>
        <dbReference type="Proteomes" id="UP001166286"/>
    </source>
</evidence>
<evidence type="ECO:0000313" key="1">
    <source>
        <dbReference type="EMBL" id="KAK0507800.1"/>
    </source>
</evidence>
<dbReference type="EMBL" id="JAFEKC020000022">
    <property type="protein sequence ID" value="KAK0507800.1"/>
    <property type="molecule type" value="Genomic_DNA"/>
</dbReference>
<protein>
    <submittedName>
        <fullName evidence="1">Uncharacterized protein</fullName>
    </submittedName>
</protein>
<sequence>MAGIQFVVTTPVQTLDKQDRKAIRGHATRAGKAGRQSFQLGSWISPHRDLGALTTAKEVLTSKSELSAPSPRRVGGDFCGLQLPSGVEPYMIQDLVKLIELQKYGVYPYEICLNVHVVERGWFPYMISDICCLQSMMFSLRAFVDSAPHDQLSTLACFHYGQTLQLLQARLNGFDQTSAISDSTIMVVITLAQAAELTGDLAAVANHIKGLMKIVKVCRADLAYALLSGHRPCLLGEGISWDCFIANRGLIQCRHQPHEAIIRAFAETALDARLRNALRDLHAFSCLSNLAYQTTRKLSPETYSEMMISILYRLTHLSFKIDPLQEAVRSGLLAFASAMFIQRRHMEQPNDHLLNLYSNTLFRLRKATDVDVPVPIVLWLTMLSHVVAHDEPSREDWRSVWLDEAVSGAGIDSWAQAREILKSVVWIDFIDDRPGKKVYESAMLRLGKAPRVDV</sequence>
<organism evidence="1 2">
    <name type="scientific">Cladonia borealis</name>
    <dbReference type="NCBI Taxonomy" id="184061"/>
    <lineage>
        <taxon>Eukaryota</taxon>
        <taxon>Fungi</taxon>
        <taxon>Dikarya</taxon>
        <taxon>Ascomycota</taxon>
        <taxon>Pezizomycotina</taxon>
        <taxon>Lecanoromycetes</taxon>
        <taxon>OSLEUM clade</taxon>
        <taxon>Lecanoromycetidae</taxon>
        <taxon>Lecanorales</taxon>
        <taxon>Lecanorineae</taxon>
        <taxon>Cladoniaceae</taxon>
        <taxon>Cladonia</taxon>
    </lineage>
</organism>
<proteinExistence type="predicted"/>
<dbReference type="AlphaFoldDB" id="A0AA39QTJ6"/>
<dbReference type="Proteomes" id="UP001166286">
    <property type="component" value="Unassembled WGS sequence"/>
</dbReference>
<reference evidence="1" key="1">
    <citation type="submission" date="2023-03" db="EMBL/GenBank/DDBJ databases">
        <title>Complete genome of Cladonia borealis.</title>
        <authorList>
            <person name="Park H."/>
        </authorList>
    </citation>
    <scope>NUCLEOTIDE SEQUENCE</scope>
    <source>
        <strain evidence="1">ANT050790</strain>
    </source>
</reference>
<comment type="caution">
    <text evidence="1">The sequence shown here is derived from an EMBL/GenBank/DDBJ whole genome shotgun (WGS) entry which is preliminary data.</text>
</comment>
<dbReference type="PANTHER" id="PTHR37540:SF5">
    <property type="entry name" value="TRANSCRIPTION FACTOR DOMAIN-CONTAINING PROTEIN"/>
    <property type="match status" value="1"/>
</dbReference>
<dbReference type="PANTHER" id="PTHR37540">
    <property type="entry name" value="TRANSCRIPTION FACTOR (ACR-2), PUTATIVE-RELATED-RELATED"/>
    <property type="match status" value="1"/>
</dbReference>
<name>A0AA39QTJ6_9LECA</name>
<keyword evidence="2" id="KW-1185">Reference proteome</keyword>
<accession>A0AA39QTJ6</accession>
<gene>
    <name evidence="1" type="ORF">JMJ35_009689</name>
</gene>